<evidence type="ECO:0000313" key="2">
    <source>
        <dbReference type="Proteomes" id="UP001519460"/>
    </source>
</evidence>
<proteinExistence type="predicted"/>
<dbReference type="AlphaFoldDB" id="A0ABD0LMI2"/>
<accession>A0ABD0LMI2</accession>
<comment type="caution">
    <text evidence="1">The sequence shown here is derived from an EMBL/GenBank/DDBJ whole genome shotgun (WGS) entry which is preliminary data.</text>
</comment>
<reference evidence="1 2" key="1">
    <citation type="journal article" date="2023" name="Sci. Data">
        <title>Genome assembly of the Korean intertidal mud-creeper Batillaria attramentaria.</title>
        <authorList>
            <person name="Patra A.K."/>
            <person name="Ho P.T."/>
            <person name="Jun S."/>
            <person name="Lee S.J."/>
            <person name="Kim Y."/>
            <person name="Won Y.J."/>
        </authorList>
    </citation>
    <scope>NUCLEOTIDE SEQUENCE [LARGE SCALE GENOMIC DNA]</scope>
    <source>
        <strain evidence="1">Wonlab-2016</strain>
    </source>
</reference>
<dbReference type="EMBL" id="JACVVK020000037">
    <property type="protein sequence ID" value="KAK7500505.1"/>
    <property type="molecule type" value="Genomic_DNA"/>
</dbReference>
<keyword evidence="2" id="KW-1185">Reference proteome</keyword>
<gene>
    <name evidence="1" type="ORF">BaRGS_00008412</name>
</gene>
<name>A0ABD0LMI2_9CAEN</name>
<protein>
    <submittedName>
        <fullName evidence="1">Uncharacterized protein</fullName>
    </submittedName>
</protein>
<evidence type="ECO:0000313" key="1">
    <source>
        <dbReference type="EMBL" id="KAK7500505.1"/>
    </source>
</evidence>
<dbReference type="Proteomes" id="UP001519460">
    <property type="component" value="Unassembled WGS sequence"/>
</dbReference>
<organism evidence="1 2">
    <name type="scientific">Batillaria attramentaria</name>
    <dbReference type="NCBI Taxonomy" id="370345"/>
    <lineage>
        <taxon>Eukaryota</taxon>
        <taxon>Metazoa</taxon>
        <taxon>Spiralia</taxon>
        <taxon>Lophotrochozoa</taxon>
        <taxon>Mollusca</taxon>
        <taxon>Gastropoda</taxon>
        <taxon>Caenogastropoda</taxon>
        <taxon>Sorbeoconcha</taxon>
        <taxon>Cerithioidea</taxon>
        <taxon>Batillariidae</taxon>
        <taxon>Batillaria</taxon>
    </lineage>
</organism>
<sequence>MTPRTRHVRNEQCTRYTVANITCLFKELNDAEAVWIAPLNHIWVLLGSALKQQENKNLRGDESFFIAQCCLRQHRRPYCSIGVNGMKKTFQN</sequence>